<name>A0ABM0JMK9_APLCA</name>
<feature type="region of interest" description="Disordered" evidence="1">
    <location>
        <begin position="1"/>
        <end position="31"/>
    </location>
</feature>
<sequence length="935" mass="107101">MRSFFSMMASSSGLGKRPSASKDVDAGASSSQKRSRFADAVLAHGEKEQGAKEYTSDPLFWGPYLAERQWGTVREDYSLGGNCWDYLSHAESAKQAYHWGEDGLLGISDKFGLLCASVALWNHKDPILKERLFGLTGNEGNHGEDVKELYYYLDNTPKHTYMKACYRYPQTEFPYGPLLHHGRSPRESELEILDTGVFDAHSYWDVNIEYAKPATHSVICRINIFNHSAESAKLDIIPQFYFRNTWSWPRTGHNHPAPVFQAVGDDSVDAVYDMGIFRINFHHSKNVTFKSLLFTDNNSVHNEFASSQRGTEEPQGGDVTTDRKKSKTETLGKKDAFHKFIIKGDKSGLRADGTGTKFCAWMSVEMEGNTQTSVYWQIFPADHVVEKVISKLDNIIKSQKSKAEDFYAKVIPKMAKAEEKNICRQAIAGLLWSKQYYMYNMDMKNKEMHQMYQKEYLKSALGQKRLQWNHLHCHDILLMPDKWEFPWFAAWDLAFHCAQFSRLDMSFAKDQILLLLSDRYMHANGQIPGCEFDLGDPNPPITAWAVWKMYKQDGEKDLSFLKTCFNRLIFSFQWWTRLDPTSSYLYGNGFMGLDNISLFDRSKLPDDVTSLKQADCTGWMGLFCMNMLQIALELCRKDSSYTDMAIKFLKHFLNIAKAINRSVDDGGLWMEEDKFFYDVLHYQDPHCAAVRVRSWSGIVPLLACTSINLKHSPLVKSFLLKCDRGFSPFVCKLGENEFFLTLVSYTKLKVILKIVFSENEFLSPFGIRSLSKIYQSKPYHFDIGGKTMSIKYTPGESDSKLFGGNSNWRGPIWLCMNYMFVECLEKYSDLDRVFTLPLSVQYPTGTASKLTFLAIAQDLCQRVLSIFLPNVWGARPVHGTHSKYAKDSDWESQILFYEYFHADTGRGCGASHQTGWSALVLEFIHKLYRGQVKNS</sequence>
<feature type="domain" description="Glycosyl hydrolase family 63 C-terminal" evidence="2">
    <location>
        <begin position="541"/>
        <end position="831"/>
    </location>
</feature>
<gene>
    <name evidence="4 5" type="primary">LOC101863181</name>
</gene>
<dbReference type="GeneID" id="101863181"/>
<evidence type="ECO:0000256" key="1">
    <source>
        <dbReference type="SAM" id="MobiDB-lite"/>
    </source>
</evidence>
<dbReference type="PANTHER" id="PTHR10412:SF10">
    <property type="entry name" value="GLYCOSYL HYDROLASE FAMILY 63 C-TERMINAL DOMAIN-CONTAINING PROTEIN"/>
    <property type="match status" value="1"/>
</dbReference>
<feature type="compositionally biased region" description="Low complexity" evidence="1">
    <location>
        <begin position="1"/>
        <end position="12"/>
    </location>
</feature>
<dbReference type="Proteomes" id="UP000694888">
    <property type="component" value="Unplaced"/>
</dbReference>
<dbReference type="Pfam" id="PF03200">
    <property type="entry name" value="Glyco_hydro_63"/>
    <property type="match status" value="1"/>
</dbReference>
<evidence type="ECO:0000313" key="4">
    <source>
        <dbReference type="RefSeq" id="XP_005097223.1"/>
    </source>
</evidence>
<evidence type="ECO:0000313" key="5">
    <source>
        <dbReference type="RefSeq" id="XP_012937292.1"/>
    </source>
</evidence>
<accession>A0ABM0JMK9</accession>
<feature type="region of interest" description="Disordered" evidence="1">
    <location>
        <begin position="304"/>
        <end position="327"/>
    </location>
</feature>
<dbReference type="RefSeq" id="XP_005097223.1">
    <property type="nucleotide sequence ID" value="XM_005097166.3"/>
</dbReference>
<dbReference type="InterPro" id="IPR004888">
    <property type="entry name" value="Glycoside_hydrolase_63"/>
</dbReference>
<reference evidence="4 5" key="1">
    <citation type="submission" date="2025-05" db="UniProtKB">
        <authorList>
            <consortium name="RefSeq"/>
        </authorList>
    </citation>
    <scope>IDENTIFICATION</scope>
</reference>
<evidence type="ECO:0000259" key="2">
    <source>
        <dbReference type="Pfam" id="PF03200"/>
    </source>
</evidence>
<evidence type="ECO:0000313" key="3">
    <source>
        <dbReference type="Proteomes" id="UP000694888"/>
    </source>
</evidence>
<dbReference type="Gene3D" id="1.50.10.10">
    <property type="match status" value="1"/>
</dbReference>
<dbReference type="RefSeq" id="XP_012937292.1">
    <property type="nucleotide sequence ID" value="XM_013081838.2"/>
</dbReference>
<dbReference type="InterPro" id="IPR012341">
    <property type="entry name" value="6hp_glycosidase-like_sf"/>
</dbReference>
<proteinExistence type="predicted"/>
<protein>
    <submittedName>
        <fullName evidence="4 5">Uncharacterized protein YMR196W isoform X1</fullName>
    </submittedName>
</protein>
<dbReference type="PANTHER" id="PTHR10412">
    <property type="entry name" value="MANNOSYL-OLIGOSACCHARIDE GLUCOSIDASE"/>
    <property type="match status" value="1"/>
</dbReference>
<dbReference type="InterPro" id="IPR008928">
    <property type="entry name" value="6-hairpin_glycosidase_sf"/>
</dbReference>
<dbReference type="InterPro" id="IPR031335">
    <property type="entry name" value="Glyco_hydro_63_C"/>
</dbReference>
<dbReference type="SUPFAM" id="SSF48208">
    <property type="entry name" value="Six-hairpin glycosidases"/>
    <property type="match status" value="1"/>
</dbReference>
<keyword evidence="3" id="KW-1185">Reference proteome</keyword>
<organism evidence="3 4">
    <name type="scientific">Aplysia californica</name>
    <name type="common">California sea hare</name>
    <dbReference type="NCBI Taxonomy" id="6500"/>
    <lineage>
        <taxon>Eukaryota</taxon>
        <taxon>Metazoa</taxon>
        <taxon>Spiralia</taxon>
        <taxon>Lophotrochozoa</taxon>
        <taxon>Mollusca</taxon>
        <taxon>Gastropoda</taxon>
        <taxon>Heterobranchia</taxon>
        <taxon>Euthyneura</taxon>
        <taxon>Tectipleura</taxon>
        <taxon>Aplysiida</taxon>
        <taxon>Aplysioidea</taxon>
        <taxon>Aplysiidae</taxon>
        <taxon>Aplysia</taxon>
    </lineage>
</organism>